<name>A0ABU8YWF3_9CYAN</name>
<dbReference type="Pfam" id="PF00353">
    <property type="entry name" value="HemolysinCabind"/>
    <property type="match status" value="2"/>
</dbReference>
<gene>
    <name evidence="1" type="ORF">WMG39_27925</name>
</gene>
<organism evidence="1 2">
    <name type="scientific">Microcoleus anatoxicus PTRS2</name>
    <dbReference type="NCBI Taxonomy" id="2705321"/>
    <lineage>
        <taxon>Bacteria</taxon>
        <taxon>Bacillati</taxon>
        <taxon>Cyanobacteriota</taxon>
        <taxon>Cyanophyceae</taxon>
        <taxon>Oscillatoriophycideae</taxon>
        <taxon>Oscillatoriales</taxon>
        <taxon>Microcoleaceae</taxon>
        <taxon>Microcoleus</taxon>
        <taxon>Microcoleus anatoxicus</taxon>
    </lineage>
</organism>
<sequence>GLGNDVLTGESGNDILTGVDINAINPGIEEIDTLTGGGGSDIFVLGDVNNTYYDNLDSDYALITDFNASEDSIQLHGKAEDYLLVPFSQANQTGTAIYRKAAQNELIGILQGGSNLSLSGSYFRFS</sequence>
<protein>
    <submittedName>
        <fullName evidence="1">Calcium-binding protein</fullName>
    </submittedName>
</protein>
<dbReference type="EMBL" id="JBBLXS010000695">
    <property type="protein sequence ID" value="MEK0188643.1"/>
    <property type="molecule type" value="Genomic_DNA"/>
</dbReference>
<keyword evidence="2" id="KW-1185">Reference proteome</keyword>
<comment type="caution">
    <text evidence="1">The sequence shown here is derived from an EMBL/GenBank/DDBJ whole genome shotgun (WGS) entry which is preliminary data.</text>
</comment>
<evidence type="ECO:0000313" key="1">
    <source>
        <dbReference type="EMBL" id="MEK0188643.1"/>
    </source>
</evidence>
<dbReference type="InterPro" id="IPR011049">
    <property type="entry name" value="Serralysin-like_metalloprot_C"/>
</dbReference>
<evidence type="ECO:0000313" key="2">
    <source>
        <dbReference type="Proteomes" id="UP001384579"/>
    </source>
</evidence>
<reference evidence="1 2" key="1">
    <citation type="journal article" date="2020" name="Harmful Algae">
        <title>Molecular and morphological characterization of a novel dihydroanatoxin-a producing Microcoleus species (cyanobacteria) from the Russian River, California, USA.</title>
        <authorList>
            <person name="Conklin K.Y."/>
            <person name="Stancheva R."/>
            <person name="Otten T.G."/>
            <person name="Fadness R."/>
            <person name="Boyer G.L."/>
            <person name="Read B."/>
            <person name="Zhang X."/>
            <person name="Sheath R.G."/>
        </authorList>
    </citation>
    <scope>NUCLEOTIDE SEQUENCE [LARGE SCALE GENOMIC DNA]</scope>
    <source>
        <strain evidence="1 2">PTRS2</strain>
    </source>
</reference>
<feature type="non-terminal residue" evidence="1">
    <location>
        <position position="1"/>
    </location>
</feature>
<dbReference type="Gene3D" id="2.150.10.10">
    <property type="entry name" value="Serralysin-like metalloprotease, C-terminal"/>
    <property type="match status" value="1"/>
</dbReference>
<dbReference type="InterPro" id="IPR001343">
    <property type="entry name" value="Hemolysn_Ca-bd"/>
</dbReference>
<dbReference type="Proteomes" id="UP001384579">
    <property type="component" value="Unassembled WGS sequence"/>
</dbReference>
<proteinExistence type="predicted"/>
<dbReference type="SUPFAM" id="SSF51120">
    <property type="entry name" value="beta-Roll"/>
    <property type="match status" value="1"/>
</dbReference>
<accession>A0ABU8YWF3</accession>